<dbReference type="InterPro" id="IPR033479">
    <property type="entry name" value="dCache_1"/>
</dbReference>
<dbReference type="GO" id="GO:0000155">
    <property type="term" value="F:phosphorelay sensor kinase activity"/>
    <property type="evidence" value="ECO:0007669"/>
    <property type="project" value="InterPro"/>
</dbReference>
<dbReference type="CDD" id="cd06225">
    <property type="entry name" value="HAMP"/>
    <property type="match status" value="1"/>
</dbReference>
<dbReference type="Pfam" id="PF02518">
    <property type="entry name" value="HATPase_c"/>
    <property type="match status" value="1"/>
</dbReference>
<evidence type="ECO:0000256" key="7">
    <source>
        <dbReference type="ARBA" id="ARBA00022692"/>
    </source>
</evidence>
<dbReference type="PROSITE" id="PS50885">
    <property type="entry name" value="HAMP"/>
    <property type="match status" value="1"/>
</dbReference>
<dbReference type="Gene3D" id="1.10.8.500">
    <property type="entry name" value="HAMP domain in histidine kinase"/>
    <property type="match status" value="1"/>
</dbReference>
<dbReference type="InterPro" id="IPR003594">
    <property type="entry name" value="HATPase_dom"/>
</dbReference>
<dbReference type="SUPFAM" id="SSF55874">
    <property type="entry name" value="ATPase domain of HSP90 chaperone/DNA topoisomerase II/histidine kinase"/>
    <property type="match status" value="1"/>
</dbReference>
<evidence type="ECO:0000256" key="2">
    <source>
        <dbReference type="ARBA" id="ARBA00004651"/>
    </source>
</evidence>
<evidence type="ECO:0000256" key="4">
    <source>
        <dbReference type="ARBA" id="ARBA00022475"/>
    </source>
</evidence>
<dbReference type="EC" id="2.7.13.3" evidence="3"/>
<dbReference type="Pfam" id="PF02743">
    <property type="entry name" value="dCache_1"/>
    <property type="match status" value="1"/>
</dbReference>
<dbReference type="SMART" id="SM00304">
    <property type="entry name" value="HAMP"/>
    <property type="match status" value="1"/>
</dbReference>
<dbReference type="GO" id="GO:0005886">
    <property type="term" value="C:plasma membrane"/>
    <property type="evidence" value="ECO:0007669"/>
    <property type="project" value="UniProtKB-SubCell"/>
</dbReference>
<dbReference type="Pfam" id="PF06580">
    <property type="entry name" value="His_kinase"/>
    <property type="match status" value="1"/>
</dbReference>
<comment type="subcellular location">
    <subcellularLocation>
        <location evidence="2">Cell membrane</location>
        <topology evidence="2">Multi-pass membrane protein</topology>
    </subcellularLocation>
</comment>
<accession>A0A6B8RQ63</accession>
<organism evidence="17 18">
    <name type="scientific">Paenibacillus psychroresistens</name>
    <dbReference type="NCBI Taxonomy" id="1778678"/>
    <lineage>
        <taxon>Bacteria</taxon>
        <taxon>Bacillati</taxon>
        <taxon>Bacillota</taxon>
        <taxon>Bacilli</taxon>
        <taxon>Bacillales</taxon>
        <taxon>Paenibacillaceae</taxon>
        <taxon>Paenibacillus</taxon>
    </lineage>
</organism>
<evidence type="ECO:0000256" key="10">
    <source>
        <dbReference type="ARBA" id="ARBA00022840"/>
    </source>
</evidence>
<keyword evidence="13 14" id="KW-0472">Membrane</keyword>
<dbReference type="OrthoDB" id="9776552at2"/>
<dbReference type="InterPro" id="IPR050640">
    <property type="entry name" value="Bact_2-comp_sensor_kinase"/>
</dbReference>
<keyword evidence="11 14" id="KW-1133">Transmembrane helix</keyword>
<evidence type="ECO:0000256" key="14">
    <source>
        <dbReference type="SAM" id="Phobius"/>
    </source>
</evidence>
<dbReference type="InterPro" id="IPR010559">
    <property type="entry name" value="Sig_transdc_His_kin_internal"/>
</dbReference>
<evidence type="ECO:0000256" key="6">
    <source>
        <dbReference type="ARBA" id="ARBA00022679"/>
    </source>
</evidence>
<comment type="catalytic activity">
    <reaction evidence="1">
        <text>ATP + protein L-histidine = ADP + protein N-phospho-L-histidine.</text>
        <dbReference type="EC" id="2.7.13.3"/>
    </reaction>
</comment>
<keyword evidence="7 14" id="KW-0812">Transmembrane</keyword>
<name>A0A6B8RQ63_9BACL</name>
<evidence type="ECO:0000256" key="3">
    <source>
        <dbReference type="ARBA" id="ARBA00012438"/>
    </source>
</evidence>
<dbReference type="AlphaFoldDB" id="A0A6B8RQ63"/>
<dbReference type="SMART" id="SM00387">
    <property type="entry name" value="HATPase_c"/>
    <property type="match status" value="1"/>
</dbReference>
<evidence type="ECO:0000313" key="17">
    <source>
        <dbReference type="EMBL" id="QGQ98510.1"/>
    </source>
</evidence>
<evidence type="ECO:0000313" key="18">
    <source>
        <dbReference type="Proteomes" id="UP000426246"/>
    </source>
</evidence>
<dbReference type="PANTHER" id="PTHR34220">
    <property type="entry name" value="SENSOR HISTIDINE KINASE YPDA"/>
    <property type="match status" value="1"/>
</dbReference>
<feature type="transmembrane region" description="Helical" evidence="14">
    <location>
        <begin position="12"/>
        <end position="31"/>
    </location>
</feature>
<dbReference type="SUPFAM" id="SSF158472">
    <property type="entry name" value="HAMP domain-like"/>
    <property type="match status" value="1"/>
</dbReference>
<proteinExistence type="predicted"/>
<evidence type="ECO:0000256" key="5">
    <source>
        <dbReference type="ARBA" id="ARBA00022553"/>
    </source>
</evidence>
<dbReference type="GO" id="GO:0005524">
    <property type="term" value="F:ATP binding"/>
    <property type="evidence" value="ECO:0007669"/>
    <property type="project" value="UniProtKB-KW"/>
</dbReference>
<evidence type="ECO:0000256" key="8">
    <source>
        <dbReference type="ARBA" id="ARBA00022741"/>
    </source>
</evidence>
<dbReference type="KEGG" id="ppsc:EHS13_28335"/>
<reference evidence="18" key="1">
    <citation type="submission" date="2018-11" db="EMBL/GenBank/DDBJ databases">
        <title>Complete genome sequence of Paenibacillus sp. ML311-T8.</title>
        <authorList>
            <person name="Nam Y.-D."/>
            <person name="Kang J."/>
            <person name="Chung W.-H."/>
            <person name="Park Y.S."/>
        </authorList>
    </citation>
    <scope>NUCLEOTIDE SEQUENCE [LARGE SCALE GENOMIC DNA]</scope>
    <source>
        <strain evidence="18">ML311-T8</strain>
    </source>
</reference>
<dbReference type="InterPro" id="IPR005467">
    <property type="entry name" value="His_kinase_dom"/>
</dbReference>
<feature type="domain" description="Histidine kinase" evidence="15">
    <location>
        <begin position="479"/>
        <end position="586"/>
    </location>
</feature>
<evidence type="ECO:0000256" key="12">
    <source>
        <dbReference type="ARBA" id="ARBA00023012"/>
    </source>
</evidence>
<evidence type="ECO:0000259" key="15">
    <source>
        <dbReference type="PROSITE" id="PS50109"/>
    </source>
</evidence>
<keyword evidence="4" id="KW-1003">Cell membrane</keyword>
<keyword evidence="10" id="KW-0067">ATP-binding</keyword>
<evidence type="ECO:0000256" key="11">
    <source>
        <dbReference type="ARBA" id="ARBA00022989"/>
    </source>
</evidence>
<feature type="transmembrane region" description="Helical" evidence="14">
    <location>
        <begin position="289"/>
        <end position="309"/>
    </location>
</feature>
<dbReference type="PROSITE" id="PS50109">
    <property type="entry name" value="HIS_KIN"/>
    <property type="match status" value="1"/>
</dbReference>
<keyword evidence="12" id="KW-0902">Two-component regulatory system</keyword>
<dbReference type="RefSeq" id="WP_155703618.1">
    <property type="nucleotide sequence ID" value="NZ_CP034235.1"/>
</dbReference>
<keyword evidence="5" id="KW-0597">Phosphoprotein</keyword>
<keyword evidence="18" id="KW-1185">Reference proteome</keyword>
<dbReference type="InterPro" id="IPR003660">
    <property type="entry name" value="HAMP_dom"/>
</dbReference>
<sequence length="590" mass="67505">MIKNLKLKTKLILTYVFTIVIPLMIIGEIILNVSGEQILYQATETAVDSSKQVNHNIKELFLQYADISNRLFYDQTLKSYLNPNKQYDGVLESINAYESYLKPIAYYDFNLRNNFATMKIFFLNKTLVQDFNNYIFADDDIRNTEEYKRAEAANGLITWGYHDHSIYLARALSDVNNEPIGVVSIEIPEKWVLSLIEESRKEDKLIMVSDTEGKVISSNDRNLIGSSIGDKPYFAGMMEHDIGSLDYKAEDYKIIYNTISGDNSLPKWKVITLIPVNKLLEQERRIKQIGITVCLISLLVSCVIFLFLLGKITKRIKTLELGMQRVKEGEFTTVADSGPLDEIGVMTRNFNTMVESLKRLIYENYEAKLELKEIALKKREAELYALQNQINPHFLFNTLESIRMKIINVGDNESSLMVLNLSKILRKSLNWQGEMIQLAEELEFVRNYLDIQKSRFKNKISYDIVAADELLEIMIPKLIIQPIVDNAIKHGIENKRGKGLIHIHIFVEEGRLIVSVADNGKGMSTEILERLRSELAGSELFTKKTSIGIKNVNDRIKLHYGAIYGLLVESIQHEGTTVTIILPEPPQENL</sequence>
<feature type="domain" description="HAMP" evidence="16">
    <location>
        <begin position="310"/>
        <end position="362"/>
    </location>
</feature>
<keyword evidence="6" id="KW-0808">Transferase</keyword>
<evidence type="ECO:0000256" key="9">
    <source>
        <dbReference type="ARBA" id="ARBA00022777"/>
    </source>
</evidence>
<evidence type="ECO:0000256" key="13">
    <source>
        <dbReference type="ARBA" id="ARBA00023136"/>
    </source>
</evidence>
<dbReference type="Proteomes" id="UP000426246">
    <property type="component" value="Chromosome"/>
</dbReference>
<dbReference type="Gene3D" id="3.30.450.20">
    <property type="entry name" value="PAS domain"/>
    <property type="match status" value="1"/>
</dbReference>
<dbReference type="Gene3D" id="3.30.565.10">
    <property type="entry name" value="Histidine kinase-like ATPase, C-terminal domain"/>
    <property type="match status" value="1"/>
</dbReference>
<keyword evidence="9 17" id="KW-0418">Kinase</keyword>
<evidence type="ECO:0000256" key="1">
    <source>
        <dbReference type="ARBA" id="ARBA00000085"/>
    </source>
</evidence>
<dbReference type="Pfam" id="PF00672">
    <property type="entry name" value="HAMP"/>
    <property type="match status" value="1"/>
</dbReference>
<keyword evidence="8" id="KW-0547">Nucleotide-binding</keyword>
<gene>
    <name evidence="17" type="ORF">EHS13_28335</name>
</gene>
<protein>
    <recommendedName>
        <fullName evidence="3">histidine kinase</fullName>
        <ecNumber evidence="3">2.7.13.3</ecNumber>
    </recommendedName>
</protein>
<dbReference type="EMBL" id="CP034235">
    <property type="protein sequence ID" value="QGQ98510.1"/>
    <property type="molecule type" value="Genomic_DNA"/>
</dbReference>
<evidence type="ECO:0000259" key="16">
    <source>
        <dbReference type="PROSITE" id="PS50885"/>
    </source>
</evidence>
<dbReference type="PANTHER" id="PTHR34220:SF7">
    <property type="entry name" value="SENSOR HISTIDINE KINASE YPDA"/>
    <property type="match status" value="1"/>
</dbReference>
<dbReference type="InterPro" id="IPR036890">
    <property type="entry name" value="HATPase_C_sf"/>
</dbReference>